<accession>A0A9W8LAD8</accession>
<evidence type="ECO:0000259" key="1">
    <source>
        <dbReference type="Pfam" id="PF17667"/>
    </source>
</evidence>
<organism evidence="2 3">
    <name type="scientific">Coemansia pectinata</name>
    <dbReference type="NCBI Taxonomy" id="1052879"/>
    <lineage>
        <taxon>Eukaryota</taxon>
        <taxon>Fungi</taxon>
        <taxon>Fungi incertae sedis</taxon>
        <taxon>Zoopagomycota</taxon>
        <taxon>Kickxellomycotina</taxon>
        <taxon>Kickxellomycetes</taxon>
        <taxon>Kickxellales</taxon>
        <taxon>Kickxellaceae</taxon>
        <taxon>Coemansia</taxon>
    </lineage>
</organism>
<dbReference type="OrthoDB" id="5584477at2759"/>
<evidence type="ECO:0000313" key="2">
    <source>
        <dbReference type="EMBL" id="KAJ2751603.1"/>
    </source>
</evidence>
<comment type="caution">
    <text evidence="2">The sequence shown here is derived from an EMBL/GenBank/DDBJ whole genome shotgun (WGS) entry which is preliminary data.</text>
</comment>
<keyword evidence="3" id="KW-1185">Reference proteome</keyword>
<dbReference type="Pfam" id="PF17667">
    <property type="entry name" value="Pkinase_fungal"/>
    <property type="match status" value="1"/>
</dbReference>
<dbReference type="InterPro" id="IPR040976">
    <property type="entry name" value="Pkinase_fungal"/>
</dbReference>
<gene>
    <name evidence="2" type="ORF">GGI19_004373</name>
</gene>
<feature type="domain" description="Fungal-type protein kinase" evidence="1">
    <location>
        <begin position="7"/>
        <end position="135"/>
    </location>
</feature>
<reference evidence="2" key="1">
    <citation type="submission" date="2022-07" db="EMBL/GenBank/DDBJ databases">
        <title>Phylogenomic reconstructions and comparative analyses of Kickxellomycotina fungi.</title>
        <authorList>
            <person name="Reynolds N.K."/>
            <person name="Stajich J.E."/>
            <person name="Barry K."/>
            <person name="Grigoriev I.V."/>
            <person name="Crous P."/>
            <person name="Smith M.E."/>
        </authorList>
    </citation>
    <scope>NUCLEOTIDE SEQUENCE</scope>
    <source>
        <strain evidence="2">BCRC 34297</strain>
    </source>
</reference>
<evidence type="ECO:0000313" key="3">
    <source>
        <dbReference type="Proteomes" id="UP001140011"/>
    </source>
</evidence>
<sequence length="145" mass="16542">MGRANGDLRDAFAQLCEYTRQMHVVQHNLRSALGFIICAGNVRMFHFGHCKIVSSNPMDIATHKGWHAFIELLVNLSLCGDSQISCDLTMNYVPDLYFWQIDCPDDDNSASHNKVTQYYFTNVICITDRLCSHHTCHQGQAYHES</sequence>
<protein>
    <recommendedName>
        <fullName evidence="1">Fungal-type protein kinase domain-containing protein</fullName>
    </recommendedName>
</protein>
<dbReference type="EMBL" id="JANBUH010000379">
    <property type="protein sequence ID" value="KAJ2751603.1"/>
    <property type="molecule type" value="Genomic_DNA"/>
</dbReference>
<proteinExistence type="predicted"/>
<dbReference type="Proteomes" id="UP001140011">
    <property type="component" value="Unassembled WGS sequence"/>
</dbReference>
<dbReference type="AlphaFoldDB" id="A0A9W8LAD8"/>
<name>A0A9W8LAD8_9FUNG</name>